<evidence type="ECO:0000313" key="15">
    <source>
        <dbReference type="Proteomes" id="UP000027284"/>
    </source>
</evidence>
<comment type="caution">
    <text evidence="14">The sequence shown here is derived from an EMBL/GenBank/DDBJ whole genome shotgun (WGS) entry which is preliminary data.</text>
</comment>
<feature type="binding site" evidence="10">
    <location>
        <position position="939"/>
    </location>
    <ligand>
        <name>Zn(2+)</name>
        <dbReference type="ChEBI" id="CHEBI:29105"/>
    </ligand>
</feature>
<feature type="binding site" evidence="10">
    <location>
        <position position="631"/>
    </location>
    <ligand>
        <name>ATP</name>
        <dbReference type="ChEBI" id="CHEBI:30616"/>
    </ligand>
</feature>
<dbReference type="Pfam" id="PF08264">
    <property type="entry name" value="Anticodon_1"/>
    <property type="match status" value="1"/>
</dbReference>
<keyword evidence="2 10" id="KW-0963">Cytoplasm</keyword>
<evidence type="ECO:0000259" key="12">
    <source>
        <dbReference type="Pfam" id="PF06827"/>
    </source>
</evidence>
<dbReference type="Pfam" id="PF00133">
    <property type="entry name" value="tRNA-synt_1"/>
    <property type="match status" value="1"/>
</dbReference>
<accession>A0A062XQM8</accession>
<evidence type="ECO:0000256" key="10">
    <source>
        <dbReference type="HAMAP-Rule" id="MF_02002"/>
    </source>
</evidence>
<comment type="cofactor">
    <cofactor evidence="10">
        <name>Zn(2+)</name>
        <dbReference type="ChEBI" id="CHEBI:29105"/>
    </cofactor>
    <text evidence="10">Binds 1 zinc ion per subunit.</text>
</comment>
<dbReference type="InterPro" id="IPR014729">
    <property type="entry name" value="Rossmann-like_a/b/a_fold"/>
</dbReference>
<keyword evidence="3 10" id="KW-0436">Ligase</keyword>
<dbReference type="InterPro" id="IPR010663">
    <property type="entry name" value="Znf_FPG/IleRS"/>
</dbReference>
<feature type="binding site" evidence="10">
    <location>
        <position position="942"/>
    </location>
    <ligand>
        <name>Zn(2+)</name>
        <dbReference type="ChEBI" id="CHEBI:29105"/>
    </ligand>
</feature>
<dbReference type="GO" id="GO:0008270">
    <property type="term" value="F:zinc ion binding"/>
    <property type="evidence" value="ECO:0007669"/>
    <property type="project" value="UniProtKB-UniRule"/>
</dbReference>
<dbReference type="GO" id="GO:0004822">
    <property type="term" value="F:isoleucine-tRNA ligase activity"/>
    <property type="evidence" value="ECO:0007669"/>
    <property type="project" value="UniProtKB-UniRule"/>
</dbReference>
<sequence length="953" mass="106303">MYKDTLNLPATAFPMKAEAAKKEPERLARWEAERLYEKIRQARAGKPKFLLHDGPPYANDHIHMGTALNKILKDLVVRSRSMMGFDTPFVPGWDCHGLPIEHKVDRELGARKAGMSDLEIRAACRSYAERFVSVQKEEFRRLGCLGSWENPYLTMSPRYEADIAAALGKVVEAGLLYRERKAIRWCWSCRTALAEAELEYQTKRDPEITVAFAASNPGEVRARFGLGGQEPVFFVIWTTTPWTIPSNLAVAVHPEASYVLWDTPKGALVVAERLLEPLQQSLGLTGAVLGKTTGASLVGLAYRHPLAPEHRVRVPEGASVFRVVAADYVTLDTGTGLVHIAPGHGEEDFRTGKVAGLPVLSPVDEAGRYTPEVEALAGSHVFNANPVITGLLQQAGALLLATEGSHEYPHCWRCRKPVIFRATEQYFIALTPDATPHARLNLREEALAAIQKVTWVPRWGQERITGMVANRFEWCVSRQRRWGSPINVLVCASCGHIWPDGGDQEQARRFFARVEELFAQEGADAWYRHPVSTFAPEGLVCSRCGSREFAKEHDILDVWFDSGASHYAVCDNGRFDGLSWPADLYLEGHDQYRGWFQSSLLVGVVTHGKAPYRTVVTHGHVLDAQGRKMSKSLGNAVSPMEVTKKFGADVLRLWVCSVDFREDMPFSFDSMERVAESYRKIRNTLRYLLANLAGFDPQAHALPLAELLPLDAAFLRRAKKLAEKLWRAYEAYEFHAVYHALVNFCAVDLSALYLDMLKDRLYCSHPASRERRSAQTALYHLARMLLTFIAPVLPFTADEAYEYLPGEKLPSVHLEEFEKLEGLPEDPEQEQALERLLAFREEVYRELEVLRREGVAGKTGEAAVWLSGNREALDADLARAGVDLAELFIVAQVLAGEGKTASSAYPGLNFAVGRAPGVACPRCWRVLPPAGDPEHPELCPRCLSVVRNWGAQA</sequence>
<dbReference type="InterPro" id="IPR002301">
    <property type="entry name" value="Ile-tRNA-ligase"/>
</dbReference>
<feature type="binding site" evidence="10">
    <location>
        <position position="923"/>
    </location>
    <ligand>
        <name>Zn(2+)</name>
        <dbReference type="ChEBI" id="CHEBI:29105"/>
    </ligand>
</feature>
<dbReference type="Gene3D" id="1.10.730.20">
    <property type="match status" value="1"/>
</dbReference>
<dbReference type="Gene3D" id="3.90.740.10">
    <property type="entry name" value="Valyl/Leucyl/Isoleucyl-tRNA synthetase, editing domain"/>
    <property type="match status" value="1"/>
</dbReference>
<dbReference type="GO" id="GO:0002161">
    <property type="term" value="F:aminoacyl-tRNA deacylase activity"/>
    <property type="evidence" value="ECO:0007669"/>
    <property type="project" value="InterPro"/>
</dbReference>
<dbReference type="InterPro" id="IPR033708">
    <property type="entry name" value="Anticodon_Ile_BEm"/>
</dbReference>
<dbReference type="SUPFAM" id="SSF52374">
    <property type="entry name" value="Nucleotidylyl transferase"/>
    <property type="match status" value="1"/>
</dbReference>
<evidence type="ECO:0000256" key="5">
    <source>
        <dbReference type="ARBA" id="ARBA00022840"/>
    </source>
</evidence>
<dbReference type="PANTHER" id="PTHR42765">
    <property type="entry name" value="SOLEUCYL-TRNA SYNTHETASE"/>
    <property type="match status" value="1"/>
</dbReference>
<keyword evidence="5 10" id="KW-0067">ATP-binding</keyword>
<evidence type="ECO:0000256" key="6">
    <source>
        <dbReference type="ARBA" id="ARBA00022917"/>
    </source>
</evidence>
<dbReference type="NCBIfam" id="TIGR00392">
    <property type="entry name" value="ileS"/>
    <property type="match status" value="1"/>
</dbReference>
<dbReference type="Pfam" id="PF06827">
    <property type="entry name" value="zf-FPG_IleRS"/>
    <property type="match status" value="1"/>
</dbReference>
<keyword evidence="6 10" id="KW-0648">Protein biosynthesis</keyword>
<dbReference type="EC" id="6.1.1.5" evidence="10"/>
<dbReference type="InterPro" id="IPR002300">
    <property type="entry name" value="aa-tRNA-synth_Ia"/>
</dbReference>
<dbReference type="AlphaFoldDB" id="A0A062XQM8"/>
<dbReference type="RefSeq" id="WP_038050194.1">
    <property type="nucleotide sequence ID" value="NZ_JMFG01000030.1"/>
</dbReference>
<evidence type="ECO:0000313" key="14">
    <source>
        <dbReference type="EMBL" id="KDA53118.1"/>
    </source>
</evidence>
<evidence type="ECO:0000256" key="1">
    <source>
        <dbReference type="ARBA" id="ARBA00006887"/>
    </source>
</evidence>
<feature type="binding site" evidence="10">
    <location>
        <position position="920"/>
    </location>
    <ligand>
        <name>Zn(2+)</name>
        <dbReference type="ChEBI" id="CHEBI:29105"/>
    </ligand>
</feature>
<feature type="binding site" evidence="10">
    <location>
        <position position="587"/>
    </location>
    <ligand>
        <name>L-isoleucyl-5'-AMP</name>
        <dbReference type="ChEBI" id="CHEBI:178002"/>
    </ligand>
</feature>
<keyword evidence="15" id="KW-1185">Reference proteome</keyword>
<comment type="subunit">
    <text evidence="10">Monomer.</text>
</comment>
<keyword evidence="10" id="KW-0862">Zinc</keyword>
<feature type="domain" description="Methionyl/Valyl/Leucyl/Isoleucyl-tRNA synthetase anticodon-binding" evidence="13">
    <location>
        <begin position="711"/>
        <end position="854"/>
    </location>
</feature>
<dbReference type="Gene3D" id="3.40.50.620">
    <property type="entry name" value="HUPs"/>
    <property type="match status" value="2"/>
</dbReference>
<dbReference type="PRINTS" id="PR00984">
    <property type="entry name" value="TRNASYNTHILE"/>
</dbReference>
<comment type="domain">
    <text evidence="10">IleRS has two distinct active sites: one for aminoacylation and one for editing. The misactivated valine is translocated from the active site to the editing site, which sterically excludes the correctly activated isoleucine. The single editing site contains two valyl binding pockets, one specific for each substrate (Val-AMP or Val-tRNA(Ile)).</text>
</comment>
<dbReference type="PANTHER" id="PTHR42765:SF1">
    <property type="entry name" value="ISOLEUCINE--TRNA LIGASE, MITOCHONDRIAL"/>
    <property type="match status" value="1"/>
</dbReference>
<comment type="subcellular location">
    <subcellularLocation>
        <location evidence="10">Cytoplasm</location>
    </subcellularLocation>
</comment>
<evidence type="ECO:0000256" key="8">
    <source>
        <dbReference type="ARBA" id="ARBA00025217"/>
    </source>
</evidence>
<feature type="short sequence motif" description="'KMSKS' region" evidence="10">
    <location>
        <begin position="628"/>
        <end position="632"/>
    </location>
</feature>
<dbReference type="GO" id="GO:0005524">
    <property type="term" value="F:ATP binding"/>
    <property type="evidence" value="ECO:0007669"/>
    <property type="project" value="UniProtKB-UniRule"/>
</dbReference>
<dbReference type="InterPro" id="IPR050081">
    <property type="entry name" value="Ile-tRNA_ligase"/>
</dbReference>
<dbReference type="OrthoDB" id="9810365at2"/>
<dbReference type="InterPro" id="IPR001412">
    <property type="entry name" value="aa-tRNA-synth_I_CS"/>
</dbReference>
<dbReference type="HAMAP" id="MF_02002">
    <property type="entry name" value="Ile_tRNA_synth_type1"/>
    <property type="match status" value="1"/>
</dbReference>
<dbReference type="SUPFAM" id="SSF47323">
    <property type="entry name" value="Anticodon-binding domain of a subclass of class I aminoacyl-tRNA synthetases"/>
    <property type="match status" value="1"/>
</dbReference>
<evidence type="ECO:0000256" key="2">
    <source>
        <dbReference type="ARBA" id="ARBA00022490"/>
    </source>
</evidence>
<dbReference type="InterPro" id="IPR009008">
    <property type="entry name" value="Val/Leu/Ile-tRNA-synth_edit"/>
</dbReference>
<dbReference type="FunFam" id="3.40.50.620:FF:000042">
    <property type="entry name" value="Isoleucine--tRNA ligase"/>
    <property type="match status" value="1"/>
</dbReference>
<evidence type="ECO:0000256" key="3">
    <source>
        <dbReference type="ARBA" id="ARBA00022598"/>
    </source>
</evidence>
<keyword evidence="10" id="KW-0479">Metal-binding</keyword>
<dbReference type="InterPro" id="IPR009080">
    <property type="entry name" value="tRNAsynth_Ia_anticodon-bd"/>
</dbReference>
<dbReference type="CDD" id="cd07960">
    <property type="entry name" value="Anticodon_Ia_Ile_BEm"/>
    <property type="match status" value="1"/>
</dbReference>
<dbReference type="PROSITE" id="PS00178">
    <property type="entry name" value="AA_TRNA_LIGASE_I"/>
    <property type="match status" value="1"/>
</dbReference>
<evidence type="ECO:0000259" key="13">
    <source>
        <dbReference type="Pfam" id="PF08264"/>
    </source>
</evidence>
<evidence type="ECO:0000256" key="9">
    <source>
        <dbReference type="ARBA" id="ARBA00048359"/>
    </source>
</evidence>
<reference evidence="14 15" key="1">
    <citation type="submission" date="2014-04" db="EMBL/GenBank/DDBJ databases">
        <title>The Genome Sequence of Thermoanaerobaculum aquaticum MP-01, The First Cultivated Group 23 Acidobacterium.</title>
        <authorList>
            <person name="Stamps B.W."/>
            <person name="Losey N.A."/>
            <person name="Lawson P.A."/>
            <person name="Stevenson B.S."/>
        </authorList>
    </citation>
    <scope>NUCLEOTIDE SEQUENCE [LARGE SCALE GENOMIC DNA]</scope>
    <source>
        <strain evidence="14 15">MP-01</strain>
    </source>
</reference>
<feature type="short sequence motif" description="'HIGH' region" evidence="10">
    <location>
        <begin position="56"/>
        <end position="66"/>
    </location>
</feature>
<dbReference type="InterPro" id="IPR013155">
    <property type="entry name" value="M/V/L/I-tRNA-synth_anticd-bd"/>
</dbReference>
<feature type="domain" description="Zinc finger FPG/IleRS-type" evidence="12">
    <location>
        <begin position="920"/>
        <end position="945"/>
    </location>
</feature>
<organism evidence="14 15">
    <name type="scientific">Thermoanaerobaculum aquaticum</name>
    <dbReference type="NCBI Taxonomy" id="1312852"/>
    <lineage>
        <taxon>Bacteria</taxon>
        <taxon>Pseudomonadati</taxon>
        <taxon>Acidobacteriota</taxon>
        <taxon>Thermoanaerobaculia</taxon>
        <taxon>Thermoanaerobaculales</taxon>
        <taxon>Thermoanaerobaculaceae</taxon>
        <taxon>Thermoanaerobaculum</taxon>
    </lineage>
</organism>
<dbReference type="EMBL" id="JMFG01000030">
    <property type="protein sequence ID" value="KDA53118.1"/>
    <property type="molecule type" value="Genomic_DNA"/>
</dbReference>
<proteinExistence type="inferred from homology"/>
<keyword evidence="7 10" id="KW-0030">Aminoacyl-tRNA synthetase</keyword>
<dbReference type="Proteomes" id="UP000027284">
    <property type="component" value="Unassembled WGS sequence"/>
</dbReference>
<protein>
    <recommendedName>
        <fullName evidence="10">Isoleucine--tRNA ligase</fullName>
        <ecNumber evidence="10">6.1.1.5</ecNumber>
    </recommendedName>
    <alternativeName>
        <fullName evidence="10">Isoleucyl-tRNA synthetase</fullName>
        <shortName evidence="10">IleRS</shortName>
    </alternativeName>
</protein>
<name>A0A062XQM8_9BACT</name>
<feature type="domain" description="Aminoacyl-tRNA synthetase class Ia" evidence="11">
    <location>
        <begin position="26"/>
        <end position="666"/>
    </location>
</feature>
<comment type="similarity">
    <text evidence="1 10">Belongs to the class-I aminoacyl-tRNA synthetase family. IleS type 1 subfamily.</text>
</comment>
<dbReference type="InterPro" id="IPR023585">
    <property type="entry name" value="Ile-tRNA-ligase_type1"/>
</dbReference>
<gene>
    <name evidence="10" type="primary">ileS</name>
    <name evidence="14" type="ORF">EG19_07620</name>
</gene>
<dbReference type="GO" id="GO:0000049">
    <property type="term" value="F:tRNA binding"/>
    <property type="evidence" value="ECO:0007669"/>
    <property type="project" value="InterPro"/>
</dbReference>
<keyword evidence="4 10" id="KW-0547">Nucleotide-binding</keyword>
<dbReference type="STRING" id="1312852.EG19_07620"/>
<comment type="catalytic activity">
    <reaction evidence="9 10">
        <text>tRNA(Ile) + L-isoleucine + ATP = L-isoleucyl-tRNA(Ile) + AMP + diphosphate</text>
        <dbReference type="Rhea" id="RHEA:11060"/>
        <dbReference type="Rhea" id="RHEA-COMP:9666"/>
        <dbReference type="Rhea" id="RHEA-COMP:9695"/>
        <dbReference type="ChEBI" id="CHEBI:30616"/>
        <dbReference type="ChEBI" id="CHEBI:33019"/>
        <dbReference type="ChEBI" id="CHEBI:58045"/>
        <dbReference type="ChEBI" id="CHEBI:78442"/>
        <dbReference type="ChEBI" id="CHEBI:78528"/>
        <dbReference type="ChEBI" id="CHEBI:456215"/>
        <dbReference type="EC" id="6.1.1.5"/>
    </reaction>
</comment>
<evidence type="ECO:0000259" key="11">
    <source>
        <dbReference type="Pfam" id="PF00133"/>
    </source>
</evidence>
<comment type="function">
    <text evidence="8 10">Catalyzes the attachment of isoleucine to tRNA(Ile). As IleRS can inadvertently accommodate and process structurally similar amino acids such as valine, to avoid such errors it has two additional distinct tRNA(Ile)-dependent editing activities. One activity is designated as 'pretransfer' editing and involves the hydrolysis of activated Val-AMP. The other activity is designated 'posttransfer' editing and involves deacylation of mischarged Val-tRNA(Ile).</text>
</comment>
<evidence type="ECO:0000256" key="7">
    <source>
        <dbReference type="ARBA" id="ARBA00023146"/>
    </source>
</evidence>
<dbReference type="GO" id="GO:0005829">
    <property type="term" value="C:cytosol"/>
    <property type="evidence" value="ECO:0007669"/>
    <property type="project" value="TreeGrafter"/>
</dbReference>
<dbReference type="SUPFAM" id="SSF50677">
    <property type="entry name" value="ValRS/IleRS/LeuRS editing domain"/>
    <property type="match status" value="1"/>
</dbReference>
<evidence type="ECO:0000256" key="4">
    <source>
        <dbReference type="ARBA" id="ARBA00022741"/>
    </source>
</evidence>
<dbReference type="GO" id="GO:0006428">
    <property type="term" value="P:isoleucyl-tRNA aminoacylation"/>
    <property type="evidence" value="ECO:0007669"/>
    <property type="project" value="UniProtKB-UniRule"/>
</dbReference>